<reference evidence="2 3" key="1">
    <citation type="journal article" date="2019" name="Int. J. Syst. Evol. Microbiol.">
        <title>The Global Catalogue of Microorganisms (GCM) 10K type strain sequencing project: providing services to taxonomists for standard genome sequencing and annotation.</title>
        <authorList>
            <consortium name="The Broad Institute Genomics Platform"/>
            <consortium name="The Broad Institute Genome Sequencing Center for Infectious Disease"/>
            <person name="Wu L."/>
            <person name="Ma J."/>
        </authorList>
    </citation>
    <scope>NUCLEOTIDE SEQUENCE [LARGE SCALE GENOMIC DNA]</scope>
    <source>
        <strain evidence="2 3">JCM 13023</strain>
    </source>
</reference>
<evidence type="ECO:0000313" key="3">
    <source>
        <dbReference type="Proteomes" id="UP001500653"/>
    </source>
</evidence>
<name>A0ABN1W524_9PSEU</name>
<dbReference type="PANTHER" id="PTHR43767:SF1">
    <property type="entry name" value="NONRIBOSOMAL PEPTIDE SYNTHASE PES1 (EUROFUNG)-RELATED"/>
    <property type="match status" value="1"/>
</dbReference>
<dbReference type="InterPro" id="IPR050237">
    <property type="entry name" value="ATP-dep_AMP-bd_enzyme"/>
</dbReference>
<dbReference type="PANTHER" id="PTHR43767">
    <property type="entry name" value="LONG-CHAIN-FATTY-ACID--COA LIGASE"/>
    <property type="match status" value="1"/>
</dbReference>
<gene>
    <name evidence="2" type="ORF">GCM10009676_20190</name>
</gene>
<dbReference type="SUPFAM" id="SSF56801">
    <property type="entry name" value="Acetyl-CoA synthetase-like"/>
    <property type="match status" value="1"/>
</dbReference>
<proteinExistence type="predicted"/>
<feature type="domain" description="AMP-dependent synthetase/ligase" evidence="1">
    <location>
        <begin position="4"/>
        <end position="107"/>
    </location>
</feature>
<evidence type="ECO:0000259" key="1">
    <source>
        <dbReference type="Pfam" id="PF00501"/>
    </source>
</evidence>
<evidence type="ECO:0000313" key="2">
    <source>
        <dbReference type="EMBL" id="GAA1236040.1"/>
    </source>
</evidence>
<dbReference type="EMBL" id="BAAALN010000005">
    <property type="protein sequence ID" value="GAA1236040.1"/>
    <property type="molecule type" value="Genomic_DNA"/>
</dbReference>
<dbReference type="InterPro" id="IPR000873">
    <property type="entry name" value="AMP-dep_synth/lig_dom"/>
</dbReference>
<dbReference type="RefSeq" id="WP_301296788.1">
    <property type="nucleotide sequence ID" value="NZ_BAAALN010000005.1"/>
</dbReference>
<dbReference type="Proteomes" id="UP001500653">
    <property type="component" value="Unassembled WGS sequence"/>
</dbReference>
<keyword evidence="3" id="KW-1185">Reference proteome</keyword>
<comment type="caution">
    <text evidence="2">The sequence shown here is derived from an EMBL/GenBank/DDBJ whole genome shotgun (WGS) entry which is preliminary data.</text>
</comment>
<organism evidence="2 3">
    <name type="scientific">Prauserella halophila</name>
    <dbReference type="NCBI Taxonomy" id="185641"/>
    <lineage>
        <taxon>Bacteria</taxon>
        <taxon>Bacillati</taxon>
        <taxon>Actinomycetota</taxon>
        <taxon>Actinomycetes</taxon>
        <taxon>Pseudonocardiales</taxon>
        <taxon>Pseudonocardiaceae</taxon>
        <taxon>Prauserella</taxon>
    </lineage>
</organism>
<dbReference type="Gene3D" id="3.40.50.980">
    <property type="match status" value="1"/>
</dbReference>
<protein>
    <recommendedName>
        <fullName evidence="1">AMP-dependent synthetase/ligase domain-containing protein</fullName>
    </recommendedName>
</protein>
<dbReference type="Pfam" id="PF00501">
    <property type="entry name" value="AMP-binding"/>
    <property type="match status" value="1"/>
</dbReference>
<accession>A0ABN1W524</accession>
<sequence length="119" mass="12463">MITATRRLSFVELDRASDRVAAALAARGVEAGQTVSLFSQNRWEWVVAYHGALKAGRGDPVNVMLTTEEFGFVLRDCDSAAVSVGGDQAAATVDEAKALPSLRMVVSFDGAATGAVAFA</sequence>